<evidence type="ECO:0000313" key="2">
    <source>
        <dbReference type="Proteomes" id="UP000037696"/>
    </source>
</evidence>
<name>A0A0M8NQ93_9EURO</name>
<protein>
    <submittedName>
        <fullName evidence="1">Uncharacterized protein</fullName>
    </submittedName>
</protein>
<sequence>MDIRNIERDAGKPQDSTG</sequence>
<feature type="non-terminal residue" evidence="1">
    <location>
        <position position="18"/>
    </location>
</feature>
<proteinExistence type="predicted"/>
<keyword evidence="2" id="KW-1185">Reference proteome</keyword>
<organism evidence="1 2">
    <name type="scientific">Penicillium nordicum</name>
    <dbReference type="NCBI Taxonomy" id="229535"/>
    <lineage>
        <taxon>Eukaryota</taxon>
        <taxon>Fungi</taxon>
        <taxon>Dikarya</taxon>
        <taxon>Ascomycota</taxon>
        <taxon>Pezizomycotina</taxon>
        <taxon>Eurotiomycetes</taxon>
        <taxon>Eurotiomycetidae</taxon>
        <taxon>Eurotiales</taxon>
        <taxon>Aspergillaceae</taxon>
        <taxon>Penicillium</taxon>
    </lineage>
</organism>
<dbReference type="EMBL" id="LHQQ01000440">
    <property type="protein sequence ID" value="KOS36518.1"/>
    <property type="molecule type" value="Genomic_DNA"/>
</dbReference>
<dbReference type="AlphaFoldDB" id="A0A0M8NQ93"/>
<gene>
    <name evidence="1" type="ORF">ACN38_g12730</name>
</gene>
<reference evidence="1 2" key="1">
    <citation type="submission" date="2015-08" db="EMBL/GenBank/DDBJ databases">
        <title>Genome sequencing of Penicillium nordicum.</title>
        <authorList>
            <person name="Nguyen H.D."/>
            <person name="Seifert K.A."/>
        </authorList>
    </citation>
    <scope>NUCLEOTIDE SEQUENCE [LARGE SCALE GENOMIC DNA]</scope>
    <source>
        <strain evidence="1 2">DAOMC 185683</strain>
    </source>
</reference>
<comment type="caution">
    <text evidence="1">The sequence shown here is derived from an EMBL/GenBank/DDBJ whole genome shotgun (WGS) entry which is preliminary data.</text>
</comment>
<evidence type="ECO:0000313" key="1">
    <source>
        <dbReference type="EMBL" id="KOS36518.1"/>
    </source>
</evidence>
<accession>A0A0M8NQ93</accession>
<dbReference type="Proteomes" id="UP000037696">
    <property type="component" value="Unassembled WGS sequence"/>
</dbReference>